<dbReference type="RefSeq" id="XP_022152851.1">
    <property type="nucleotide sequence ID" value="XM_022297159.1"/>
</dbReference>
<protein>
    <submittedName>
        <fullName evidence="4">Uncharacterized protein LOC111020475</fullName>
    </submittedName>
</protein>
<evidence type="ECO:0000259" key="2">
    <source>
        <dbReference type="Pfam" id="PF03732"/>
    </source>
</evidence>
<dbReference type="Pfam" id="PF03732">
    <property type="entry name" value="Retrotrans_gag"/>
    <property type="match status" value="1"/>
</dbReference>
<feature type="compositionally biased region" description="Basic and acidic residues" evidence="1">
    <location>
        <begin position="276"/>
        <end position="294"/>
    </location>
</feature>
<accession>A0A6J1DIZ8</accession>
<name>A0A6J1DIZ8_MOMCH</name>
<gene>
    <name evidence="4" type="primary">LOC111020475</name>
</gene>
<proteinExistence type="predicted"/>
<dbReference type="PANTHER" id="PTHR33223:SF10">
    <property type="entry name" value="AMINOTRANSFERASE-LIKE PLANT MOBILE DOMAIN-CONTAINING PROTEIN"/>
    <property type="match status" value="1"/>
</dbReference>
<dbReference type="Proteomes" id="UP000504603">
    <property type="component" value="Unplaced"/>
</dbReference>
<reference evidence="4" key="1">
    <citation type="submission" date="2025-08" db="UniProtKB">
        <authorList>
            <consortium name="RefSeq"/>
        </authorList>
    </citation>
    <scope>IDENTIFICATION</scope>
    <source>
        <strain evidence="4">OHB3-1</strain>
    </source>
</reference>
<dbReference type="OrthoDB" id="1740536at2759"/>
<evidence type="ECO:0000313" key="3">
    <source>
        <dbReference type="Proteomes" id="UP000504603"/>
    </source>
</evidence>
<sequence length="325" mass="37326">MSSYDGSGDPISYVEVFEGKMDFLAVSDAMKCGAFQITLEGSTRLWYRQLKLRSIDSYQQLRRLFINQFSTRQFLKLPLSHLGTVKQRDNESFTVYIARFMDEHVKVVSCTDDIAMMYFTTGLNDRNLTIEFGSYQPAYLNEMFARARQYIDGLELWNADGADEVAAVETGTTSLHPPRSGAVMIEIHLGELMTTRIKVGMRKGSFQIVAGQTLEKLRRPSGKRDKRLYCRFHKDPGHDTSRCFHLKEQVEDLIRRGYLKKYVGNIERALPEESAWEEKRERSQSPKRREDRYHSWGPSGGQSGQKHRGRVKPCEVAGSIEQWGG</sequence>
<dbReference type="KEGG" id="mcha:111020475"/>
<dbReference type="GeneID" id="111020475"/>
<evidence type="ECO:0000313" key="4">
    <source>
        <dbReference type="RefSeq" id="XP_022152851.1"/>
    </source>
</evidence>
<evidence type="ECO:0000256" key="1">
    <source>
        <dbReference type="SAM" id="MobiDB-lite"/>
    </source>
</evidence>
<dbReference type="PANTHER" id="PTHR33223">
    <property type="entry name" value="CCHC-TYPE DOMAIN-CONTAINING PROTEIN"/>
    <property type="match status" value="1"/>
</dbReference>
<feature type="region of interest" description="Disordered" evidence="1">
    <location>
        <begin position="273"/>
        <end position="325"/>
    </location>
</feature>
<keyword evidence="3" id="KW-1185">Reference proteome</keyword>
<feature type="domain" description="Retrotransposon gag" evidence="2">
    <location>
        <begin position="35"/>
        <end position="125"/>
    </location>
</feature>
<organism evidence="3 4">
    <name type="scientific">Momordica charantia</name>
    <name type="common">Bitter gourd</name>
    <name type="synonym">Balsam pear</name>
    <dbReference type="NCBI Taxonomy" id="3673"/>
    <lineage>
        <taxon>Eukaryota</taxon>
        <taxon>Viridiplantae</taxon>
        <taxon>Streptophyta</taxon>
        <taxon>Embryophyta</taxon>
        <taxon>Tracheophyta</taxon>
        <taxon>Spermatophyta</taxon>
        <taxon>Magnoliopsida</taxon>
        <taxon>eudicotyledons</taxon>
        <taxon>Gunneridae</taxon>
        <taxon>Pentapetalae</taxon>
        <taxon>rosids</taxon>
        <taxon>fabids</taxon>
        <taxon>Cucurbitales</taxon>
        <taxon>Cucurbitaceae</taxon>
        <taxon>Momordiceae</taxon>
        <taxon>Momordica</taxon>
    </lineage>
</organism>
<dbReference type="AlphaFoldDB" id="A0A6J1DIZ8"/>
<dbReference type="InterPro" id="IPR005162">
    <property type="entry name" value="Retrotrans_gag_dom"/>
</dbReference>